<dbReference type="Pfam" id="PF04548">
    <property type="entry name" value="AIG1"/>
    <property type="match status" value="1"/>
</dbReference>
<dbReference type="GO" id="GO:0005525">
    <property type="term" value="F:GTP binding"/>
    <property type="evidence" value="ECO:0007669"/>
    <property type="project" value="UniProtKB-KW"/>
</dbReference>
<evidence type="ECO:0000259" key="4">
    <source>
        <dbReference type="PROSITE" id="PS51720"/>
    </source>
</evidence>
<keyword evidence="2" id="KW-0547">Nucleotide-binding</keyword>
<organism evidence="5 6">
    <name type="scientific">Clupea harengus</name>
    <name type="common">Atlantic herring</name>
    <dbReference type="NCBI Taxonomy" id="7950"/>
    <lineage>
        <taxon>Eukaryota</taxon>
        <taxon>Metazoa</taxon>
        <taxon>Chordata</taxon>
        <taxon>Craniata</taxon>
        <taxon>Vertebrata</taxon>
        <taxon>Euteleostomi</taxon>
        <taxon>Actinopterygii</taxon>
        <taxon>Neopterygii</taxon>
        <taxon>Teleostei</taxon>
        <taxon>Clupei</taxon>
        <taxon>Clupeiformes</taxon>
        <taxon>Clupeoidei</taxon>
        <taxon>Clupeidae</taxon>
        <taxon>Clupea</taxon>
    </lineage>
</organism>
<accession>A0A8M1KCB0</accession>
<evidence type="ECO:0000256" key="1">
    <source>
        <dbReference type="ARBA" id="ARBA00008535"/>
    </source>
</evidence>
<evidence type="ECO:0000313" key="5">
    <source>
        <dbReference type="Proteomes" id="UP000515152"/>
    </source>
</evidence>
<proteinExistence type="inferred from homology"/>
<evidence type="ECO:0000256" key="3">
    <source>
        <dbReference type="ARBA" id="ARBA00023134"/>
    </source>
</evidence>
<dbReference type="Proteomes" id="UP000515152">
    <property type="component" value="Unplaced"/>
</dbReference>
<evidence type="ECO:0000256" key="2">
    <source>
        <dbReference type="ARBA" id="ARBA00022741"/>
    </source>
</evidence>
<keyword evidence="5" id="KW-1185">Reference proteome</keyword>
<keyword evidence="3" id="KW-0342">GTP-binding</keyword>
<dbReference type="InterPro" id="IPR006703">
    <property type="entry name" value="G_AIG1"/>
</dbReference>
<feature type="domain" description="AIG1-type G" evidence="4">
    <location>
        <begin position="25"/>
        <end position="224"/>
    </location>
</feature>
<gene>
    <name evidence="6" type="primary">LOC122128921</name>
</gene>
<dbReference type="PROSITE" id="PS51720">
    <property type="entry name" value="G_AIG1"/>
    <property type="match status" value="1"/>
</dbReference>
<dbReference type="RefSeq" id="XP_042559913.1">
    <property type="nucleotide sequence ID" value="XM_042703979.1"/>
</dbReference>
<dbReference type="OrthoDB" id="8954335at2759"/>
<dbReference type="AlphaFoldDB" id="A0A8M1KCB0"/>
<dbReference type="InterPro" id="IPR045058">
    <property type="entry name" value="GIMA/IAN/Toc"/>
</dbReference>
<dbReference type="PANTHER" id="PTHR10903:SF112">
    <property type="entry name" value="SI:CH211-113E8.5"/>
    <property type="match status" value="1"/>
</dbReference>
<dbReference type="PANTHER" id="PTHR10903">
    <property type="entry name" value="GTPASE, IMAP FAMILY MEMBER-RELATED"/>
    <property type="match status" value="1"/>
</dbReference>
<dbReference type="FunFam" id="3.40.50.300:FF:000366">
    <property type="entry name" value="GTPase, IMAP family member 2"/>
    <property type="match status" value="1"/>
</dbReference>
<dbReference type="CDD" id="cd01852">
    <property type="entry name" value="AIG1"/>
    <property type="match status" value="1"/>
</dbReference>
<sequence>MGNFPCITLVDLCKTVTECNSSTSCERLRIVLIGKTGVGKSAVGNTILGKQVFTSEPSANSVTGTCERHSINSPRFIEVIDTPGILDTGKGKDDIKKEIMKCIQYSCPGPHVFLLVIQVGRFTTEEQNAVRALQKIFGEKSADYMIVLFTRGDELNKTLSEYLRGSNCHPKLQSVIQSCGGRYHLFNNKSTDRTQVVNLVEKIDKMVKENGGGHFTEKMYLETQRVMTEKNLSWNSPELIKFLTYHPELLVKVIAFLKALDEE</sequence>
<reference evidence="6" key="1">
    <citation type="submission" date="2025-08" db="UniProtKB">
        <authorList>
            <consortium name="RefSeq"/>
        </authorList>
    </citation>
    <scope>IDENTIFICATION</scope>
</reference>
<dbReference type="GeneID" id="122128921"/>
<protein>
    <submittedName>
        <fullName evidence="6">GTPase IMAP family member 9-like</fullName>
    </submittedName>
</protein>
<dbReference type="KEGG" id="char:122128921"/>
<name>A0A8M1KCB0_CLUHA</name>
<evidence type="ECO:0000313" key="6">
    <source>
        <dbReference type="RefSeq" id="XP_042559913.1"/>
    </source>
</evidence>
<comment type="similarity">
    <text evidence="1">Belongs to the TRAFAC class TrmE-Era-EngA-EngB-Septin-like GTPase superfamily. AIG1/Toc34/Toc159-like paraseptin GTPase family. IAN subfamily.</text>
</comment>